<accession>A0A3L8PWP0</accession>
<dbReference type="NCBIfam" id="TIGR02498">
    <property type="entry name" value="type_III_ssaH"/>
    <property type="match status" value="1"/>
</dbReference>
<dbReference type="InterPro" id="IPR010437">
    <property type="entry name" value="T3SS_SsaH/EsaH"/>
</dbReference>
<dbReference type="Pfam" id="PF06287">
    <property type="entry name" value="DUF1039"/>
    <property type="match status" value="1"/>
</dbReference>
<dbReference type="Proteomes" id="UP000281474">
    <property type="component" value="Unassembled WGS sequence"/>
</dbReference>
<name>A0A3L8PWP0_9GAMM</name>
<protein>
    <submittedName>
        <fullName evidence="1">EscG/YscG/SsaH family type III secretion system needle protein co-chaperone</fullName>
    </submittedName>
</protein>
<evidence type="ECO:0000313" key="1">
    <source>
        <dbReference type="EMBL" id="RLV59784.1"/>
    </source>
</evidence>
<dbReference type="RefSeq" id="WP_121838953.1">
    <property type="nucleotide sequence ID" value="NZ_ML014776.1"/>
</dbReference>
<comment type="caution">
    <text evidence="1">The sequence shown here is derived from an EMBL/GenBank/DDBJ whole genome shotgun (WGS) entry which is preliminary data.</text>
</comment>
<dbReference type="EMBL" id="QZEI01000027">
    <property type="protein sequence ID" value="RLV59784.1"/>
    <property type="molecule type" value="Genomic_DNA"/>
</dbReference>
<sequence length="101" mass="11166">MESEHKQLLVEAALAAANHGLEKESYAIVNVFPDLIEDEEDRRICTSIIYFALNDVYGALEQLNACNSDSAKALFVIFSGARMNNSDKDVALNQQITTLSE</sequence>
<dbReference type="AlphaFoldDB" id="A0A3L8PWP0"/>
<organism evidence="1 2">
    <name type="scientific">Parashewanella curva</name>
    <dbReference type="NCBI Taxonomy" id="2338552"/>
    <lineage>
        <taxon>Bacteria</taxon>
        <taxon>Pseudomonadati</taxon>
        <taxon>Pseudomonadota</taxon>
        <taxon>Gammaproteobacteria</taxon>
        <taxon>Alteromonadales</taxon>
        <taxon>Shewanellaceae</taxon>
        <taxon>Parashewanella</taxon>
    </lineage>
</organism>
<evidence type="ECO:0000313" key="2">
    <source>
        <dbReference type="Proteomes" id="UP000281474"/>
    </source>
</evidence>
<dbReference type="OrthoDB" id="6266469at2"/>
<gene>
    <name evidence="1" type="ORF">D5018_10470</name>
</gene>
<reference evidence="1 2" key="1">
    <citation type="submission" date="2018-09" db="EMBL/GenBank/DDBJ databases">
        <title>Phylogeny of the Shewanellaceae, and recommendation for two new genera, Pseudoshewanella and Parashewanella.</title>
        <authorList>
            <person name="Wang G."/>
        </authorList>
    </citation>
    <scope>NUCLEOTIDE SEQUENCE [LARGE SCALE GENOMIC DNA]</scope>
    <source>
        <strain evidence="1 2">C51</strain>
    </source>
</reference>
<proteinExistence type="predicted"/>
<keyword evidence="2" id="KW-1185">Reference proteome</keyword>